<proteinExistence type="predicted"/>
<reference evidence="2 3" key="1">
    <citation type="submission" date="2019-08" db="EMBL/GenBank/DDBJ databases">
        <title>In-depth cultivation of the pig gut microbiome towards novel bacterial diversity and tailored functional studies.</title>
        <authorList>
            <person name="Wylensek D."/>
            <person name="Hitch T.C.A."/>
            <person name="Clavel T."/>
        </authorList>
    </citation>
    <scope>NUCLEOTIDE SEQUENCE [LARGE SCALE GENOMIC DNA]</scope>
    <source>
        <strain evidence="2 3">BSM-383-APC-4H</strain>
    </source>
</reference>
<evidence type="ECO:0000313" key="2">
    <source>
        <dbReference type="EMBL" id="MSU82343.1"/>
    </source>
</evidence>
<dbReference type="RefSeq" id="WP_154581019.1">
    <property type="nucleotide sequence ID" value="NZ_VULP01000014.1"/>
</dbReference>
<keyword evidence="1" id="KW-1133">Transmembrane helix</keyword>
<comment type="caution">
    <text evidence="2">The sequence shown here is derived from an EMBL/GenBank/DDBJ whole genome shotgun (WGS) entry which is preliminary data.</text>
</comment>
<accession>A0A6N7YD37</accession>
<gene>
    <name evidence="2" type="ORF">FYJ25_08280</name>
</gene>
<feature type="transmembrane region" description="Helical" evidence="1">
    <location>
        <begin position="47"/>
        <end position="66"/>
    </location>
</feature>
<name>A0A6N7YD37_9FIRM</name>
<protein>
    <submittedName>
        <fullName evidence="2">Uncharacterized protein</fullName>
    </submittedName>
</protein>
<keyword evidence="1" id="KW-0812">Transmembrane</keyword>
<sequence length="67" mass="7961">MGFKDISFYVTIVIVIGNAIEILYKLTKIKGEEPLHKIYREILLQKLMLWFVLIPILLGKINIFLWR</sequence>
<organism evidence="2 3">
    <name type="scientific">Anaerobutyricum soehngenii</name>
    <dbReference type="NCBI Taxonomy" id="105843"/>
    <lineage>
        <taxon>Bacteria</taxon>
        <taxon>Bacillati</taxon>
        <taxon>Bacillota</taxon>
        <taxon>Clostridia</taxon>
        <taxon>Lachnospirales</taxon>
        <taxon>Lachnospiraceae</taxon>
        <taxon>Anaerobutyricum</taxon>
    </lineage>
</organism>
<evidence type="ECO:0000313" key="3">
    <source>
        <dbReference type="Proteomes" id="UP000433359"/>
    </source>
</evidence>
<evidence type="ECO:0000256" key="1">
    <source>
        <dbReference type="SAM" id="Phobius"/>
    </source>
</evidence>
<dbReference type="Proteomes" id="UP000433359">
    <property type="component" value="Unassembled WGS sequence"/>
</dbReference>
<feature type="transmembrane region" description="Helical" evidence="1">
    <location>
        <begin position="6"/>
        <end position="26"/>
    </location>
</feature>
<keyword evidence="1" id="KW-0472">Membrane</keyword>
<dbReference type="EMBL" id="VULP01000014">
    <property type="protein sequence ID" value="MSU82343.1"/>
    <property type="molecule type" value="Genomic_DNA"/>
</dbReference>
<dbReference type="AlphaFoldDB" id="A0A6N7YD37"/>